<dbReference type="GO" id="GO:0003677">
    <property type="term" value="F:DNA binding"/>
    <property type="evidence" value="ECO:0007669"/>
    <property type="project" value="UniProtKB-KW"/>
</dbReference>
<sequence>MADLVDKHAIYMMKKLRLSPLKLTSTDDVLIVYISGYRSYSRLHLKVGETHLHPDPLVRYTERLPHFIRVHKHYLINPHFVESVTQIDATHEYVTMVWGDQLPIARRRIPQVRKAIHAALASRSVAIQP</sequence>
<reference evidence="2 3" key="1">
    <citation type="submission" date="2016-10" db="EMBL/GenBank/DDBJ databases">
        <authorList>
            <person name="de Groot N.N."/>
        </authorList>
    </citation>
    <scope>NUCLEOTIDE SEQUENCE [LARGE SCALE GENOMIC DNA]</scope>
    <source>
        <strain evidence="2 3">DSM 26130</strain>
    </source>
</reference>
<dbReference type="PROSITE" id="PS50930">
    <property type="entry name" value="HTH_LYTTR"/>
    <property type="match status" value="1"/>
</dbReference>
<keyword evidence="3" id="KW-1185">Reference proteome</keyword>
<keyword evidence="2" id="KW-0238">DNA-binding</keyword>
<dbReference type="Proteomes" id="UP000198598">
    <property type="component" value="Unassembled WGS sequence"/>
</dbReference>
<gene>
    <name evidence="2" type="ORF">SAMN05216167_12316</name>
</gene>
<dbReference type="OrthoDB" id="1116942at2"/>
<evidence type="ECO:0000313" key="2">
    <source>
        <dbReference type="EMBL" id="SFE95434.1"/>
    </source>
</evidence>
<dbReference type="Pfam" id="PF04397">
    <property type="entry name" value="LytTR"/>
    <property type="match status" value="1"/>
</dbReference>
<dbReference type="EMBL" id="FOLQ01000023">
    <property type="protein sequence ID" value="SFE95434.1"/>
    <property type="molecule type" value="Genomic_DNA"/>
</dbReference>
<dbReference type="AlphaFoldDB" id="A0A1I2EQN9"/>
<dbReference type="RefSeq" id="WP_093833392.1">
    <property type="nucleotide sequence ID" value="NZ_FOLQ01000023.1"/>
</dbReference>
<name>A0A1I2EQN9_9BACT</name>
<dbReference type="STRING" id="662367.SAMN05216167_12316"/>
<accession>A0A1I2EQN9</accession>
<evidence type="ECO:0000259" key="1">
    <source>
        <dbReference type="PROSITE" id="PS50930"/>
    </source>
</evidence>
<dbReference type="SMART" id="SM00850">
    <property type="entry name" value="LytTR"/>
    <property type="match status" value="1"/>
</dbReference>
<evidence type="ECO:0000313" key="3">
    <source>
        <dbReference type="Proteomes" id="UP000198598"/>
    </source>
</evidence>
<dbReference type="InterPro" id="IPR007492">
    <property type="entry name" value="LytTR_DNA-bd_dom"/>
</dbReference>
<protein>
    <submittedName>
        <fullName evidence="2">LytTr DNA-binding domain-containing protein</fullName>
    </submittedName>
</protein>
<feature type="domain" description="HTH LytTR-type" evidence="1">
    <location>
        <begin position="23"/>
        <end position="118"/>
    </location>
</feature>
<organism evidence="2 3">
    <name type="scientific">Spirosoma endophyticum</name>
    <dbReference type="NCBI Taxonomy" id="662367"/>
    <lineage>
        <taxon>Bacteria</taxon>
        <taxon>Pseudomonadati</taxon>
        <taxon>Bacteroidota</taxon>
        <taxon>Cytophagia</taxon>
        <taxon>Cytophagales</taxon>
        <taxon>Cytophagaceae</taxon>
        <taxon>Spirosoma</taxon>
    </lineage>
</organism>
<dbReference type="Gene3D" id="2.40.50.1020">
    <property type="entry name" value="LytTr DNA-binding domain"/>
    <property type="match status" value="1"/>
</dbReference>
<proteinExistence type="predicted"/>